<accession>A0A3M8CJL4</accession>
<protein>
    <submittedName>
        <fullName evidence="2">Copper amine oxidase N-terminal domain-containing protein</fullName>
    </submittedName>
</protein>
<dbReference type="EMBL" id="RHHR01000009">
    <property type="protein sequence ID" value="RNB75829.1"/>
    <property type="molecule type" value="Genomic_DNA"/>
</dbReference>
<evidence type="ECO:0000259" key="1">
    <source>
        <dbReference type="Pfam" id="PF07833"/>
    </source>
</evidence>
<feature type="domain" description="Copper amine oxidase-like N-terminal" evidence="1">
    <location>
        <begin position="53"/>
        <end position="90"/>
    </location>
</feature>
<gene>
    <name evidence="2" type="ORF">EDM52_05290</name>
</gene>
<dbReference type="AlphaFoldDB" id="A0A3M8CJL4"/>
<dbReference type="OrthoDB" id="574706at2"/>
<reference evidence="2 3" key="1">
    <citation type="submission" date="2018-10" db="EMBL/GenBank/DDBJ databases">
        <title>Phylogenomics of Brevibacillus.</title>
        <authorList>
            <person name="Dunlap C."/>
        </authorList>
    </citation>
    <scope>NUCLEOTIDE SEQUENCE [LARGE SCALE GENOMIC DNA]</scope>
    <source>
        <strain evidence="2 3">JCM 12215</strain>
    </source>
</reference>
<dbReference type="Pfam" id="PF07833">
    <property type="entry name" value="Cu_amine_oxidN1"/>
    <property type="match status" value="1"/>
</dbReference>
<keyword evidence="3" id="KW-1185">Reference proteome</keyword>
<sequence>MKWDMKSLLGGIVIGSVLFSGIAMAAPIFPDVSEAKQTPFTYYFEGVPKSPASDVQGIMYKNSVYVPIRFVAENLNKPVIYDARTRSIYIGKLPAGKMYSKLEAIELVKGKFAGSITPAHVVEYSHDDDKGHYVIHVYQTHINNFQSGDSYTSTYGWFVVNPNSGEIRSLLQ</sequence>
<evidence type="ECO:0000313" key="2">
    <source>
        <dbReference type="EMBL" id="RNB75829.1"/>
    </source>
</evidence>
<name>A0A3M8CJL4_9BACL</name>
<organism evidence="2 3">
    <name type="scientific">Brevibacillus invocatus</name>
    <dbReference type="NCBI Taxonomy" id="173959"/>
    <lineage>
        <taxon>Bacteria</taxon>
        <taxon>Bacillati</taxon>
        <taxon>Bacillota</taxon>
        <taxon>Bacilli</taxon>
        <taxon>Bacillales</taxon>
        <taxon>Paenibacillaceae</taxon>
        <taxon>Brevibacillus</taxon>
    </lineage>
</organism>
<proteinExistence type="predicted"/>
<evidence type="ECO:0000313" key="3">
    <source>
        <dbReference type="Proteomes" id="UP000282028"/>
    </source>
</evidence>
<dbReference type="Proteomes" id="UP000282028">
    <property type="component" value="Unassembled WGS sequence"/>
</dbReference>
<dbReference type="RefSeq" id="WP_122907986.1">
    <property type="nucleotide sequence ID" value="NZ_CBCSBE010000004.1"/>
</dbReference>
<comment type="caution">
    <text evidence="2">The sequence shown here is derived from an EMBL/GenBank/DDBJ whole genome shotgun (WGS) entry which is preliminary data.</text>
</comment>
<dbReference type="InterPro" id="IPR012854">
    <property type="entry name" value="Cu_amine_oxidase-like_N"/>
</dbReference>